<keyword evidence="6" id="KW-0598">Phosphotransferase system</keyword>
<name>A0A9D2INZ6_9ACTN</name>
<dbReference type="EMBL" id="DXBZ01000042">
    <property type="protein sequence ID" value="HIZ17896.1"/>
    <property type="molecule type" value="Genomic_DNA"/>
</dbReference>
<protein>
    <submittedName>
        <fullName evidence="9">PTS sugar transporter subunit IIB</fullName>
    </submittedName>
</protein>
<evidence type="ECO:0000256" key="2">
    <source>
        <dbReference type="ARBA" id="ARBA00022448"/>
    </source>
</evidence>
<proteinExistence type="predicted"/>
<evidence type="ECO:0000256" key="7">
    <source>
        <dbReference type="ARBA" id="ARBA00022777"/>
    </source>
</evidence>
<reference evidence="9" key="1">
    <citation type="journal article" date="2021" name="PeerJ">
        <title>Extensive microbial diversity within the chicken gut microbiome revealed by metagenomics and culture.</title>
        <authorList>
            <person name="Gilroy R."/>
            <person name="Ravi A."/>
            <person name="Getino M."/>
            <person name="Pursley I."/>
            <person name="Horton D.L."/>
            <person name="Alikhan N.F."/>
            <person name="Baker D."/>
            <person name="Gharbi K."/>
            <person name="Hall N."/>
            <person name="Watson M."/>
            <person name="Adriaenssens E.M."/>
            <person name="Foster-Nyarko E."/>
            <person name="Jarju S."/>
            <person name="Secka A."/>
            <person name="Antonio M."/>
            <person name="Oren A."/>
            <person name="Chaudhuri R.R."/>
            <person name="La Ragione R."/>
            <person name="Hildebrand F."/>
            <person name="Pallen M.J."/>
        </authorList>
    </citation>
    <scope>NUCLEOTIDE SEQUENCE</scope>
    <source>
        <strain evidence="9">ChiHecolR3B27-1887</strain>
    </source>
</reference>
<dbReference type="SUPFAM" id="SSF52728">
    <property type="entry name" value="PTS IIb component"/>
    <property type="match status" value="1"/>
</dbReference>
<comment type="caution">
    <text evidence="9">The sequence shown here is derived from an EMBL/GenBank/DDBJ whole genome shotgun (WGS) entry which is preliminary data.</text>
</comment>
<dbReference type="GO" id="GO:0005737">
    <property type="term" value="C:cytoplasm"/>
    <property type="evidence" value="ECO:0007669"/>
    <property type="project" value="UniProtKB-SubCell"/>
</dbReference>
<feature type="domain" description="PTS EIIB type-4" evidence="8">
    <location>
        <begin position="1"/>
        <end position="161"/>
    </location>
</feature>
<comment type="subcellular location">
    <subcellularLocation>
        <location evidence="1">Cytoplasm</location>
    </subcellularLocation>
</comment>
<keyword evidence="2" id="KW-0813">Transport</keyword>
<evidence type="ECO:0000256" key="5">
    <source>
        <dbReference type="ARBA" id="ARBA00022679"/>
    </source>
</evidence>
<dbReference type="GO" id="GO:0016301">
    <property type="term" value="F:kinase activity"/>
    <property type="evidence" value="ECO:0007669"/>
    <property type="project" value="UniProtKB-KW"/>
</dbReference>
<keyword evidence="3" id="KW-0963">Cytoplasm</keyword>
<evidence type="ECO:0000256" key="1">
    <source>
        <dbReference type="ARBA" id="ARBA00004496"/>
    </source>
</evidence>
<dbReference type="AlphaFoldDB" id="A0A9D2INZ6"/>
<dbReference type="PROSITE" id="PS51101">
    <property type="entry name" value="PTS_EIIB_TYPE_4"/>
    <property type="match status" value="1"/>
</dbReference>
<dbReference type="GO" id="GO:0009401">
    <property type="term" value="P:phosphoenolpyruvate-dependent sugar phosphotransferase system"/>
    <property type="evidence" value="ECO:0007669"/>
    <property type="project" value="UniProtKB-KW"/>
</dbReference>
<dbReference type="Proteomes" id="UP000824029">
    <property type="component" value="Unassembled WGS sequence"/>
</dbReference>
<evidence type="ECO:0000259" key="8">
    <source>
        <dbReference type="PROSITE" id="PS51101"/>
    </source>
</evidence>
<dbReference type="InterPro" id="IPR036667">
    <property type="entry name" value="PTS_IIB_sorbose-sp_sf"/>
</dbReference>
<evidence type="ECO:0000256" key="3">
    <source>
        <dbReference type="ARBA" id="ARBA00022490"/>
    </source>
</evidence>
<dbReference type="InterPro" id="IPR004720">
    <property type="entry name" value="PTS_IIB_sorbose-sp"/>
</dbReference>
<dbReference type="GO" id="GO:0008982">
    <property type="term" value="F:protein-N(PI)-phosphohistidine-sugar phosphotransferase activity"/>
    <property type="evidence" value="ECO:0007669"/>
    <property type="project" value="InterPro"/>
</dbReference>
<keyword evidence="4 9" id="KW-0762">Sugar transport</keyword>
<keyword evidence="7" id="KW-0418">Kinase</keyword>
<evidence type="ECO:0000313" key="9">
    <source>
        <dbReference type="EMBL" id="HIZ17896.1"/>
    </source>
</evidence>
<sequence>MIELLRVDDRLIHGQVAVTWTSQLGADTIVVANDRAATDKLMQSAFRIAAPPQATLSIKSVKGAILVINNPKHEARKIFVVCASPADALQIVRECPSVRKVCLGGIRQAGERRRVTQQVFLDEKDMEAIDGMVELGAQVSLQSLPDQSPMDVAAIKRAYGA</sequence>
<gene>
    <name evidence="9" type="ORF">IAA22_02125</name>
</gene>
<evidence type="ECO:0000313" key="10">
    <source>
        <dbReference type="Proteomes" id="UP000824029"/>
    </source>
</evidence>
<dbReference type="Pfam" id="PF03830">
    <property type="entry name" value="PTSIIB_sorb"/>
    <property type="match status" value="1"/>
</dbReference>
<evidence type="ECO:0000256" key="6">
    <source>
        <dbReference type="ARBA" id="ARBA00022683"/>
    </source>
</evidence>
<organism evidence="9 10">
    <name type="scientific">Candidatus Olsenella stercoravium</name>
    <dbReference type="NCBI Taxonomy" id="2838713"/>
    <lineage>
        <taxon>Bacteria</taxon>
        <taxon>Bacillati</taxon>
        <taxon>Actinomycetota</taxon>
        <taxon>Coriobacteriia</taxon>
        <taxon>Coriobacteriales</taxon>
        <taxon>Atopobiaceae</taxon>
        <taxon>Olsenella</taxon>
    </lineage>
</organism>
<keyword evidence="5" id="KW-0808">Transferase</keyword>
<dbReference type="Gene3D" id="3.40.35.10">
    <property type="entry name" value="Phosphotransferase system, sorbose subfamily IIB component"/>
    <property type="match status" value="1"/>
</dbReference>
<reference evidence="9" key="2">
    <citation type="submission" date="2021-04" db="EMBL/GenBank/DDBJ databases">
        <authorList>
            <person name="Gilroy R."/>
        </authorList>
    </citation>
    <scope>NUCLEOTIDE SEQUENCE</scope>
    <source>
        <strain evidence="9">ChiHecolR3B27-1887</strain>
    </source>
</reference>
<accession>A0A9D2INZ6</accession>
<evidence type="ECO:0000256" key="4">
    <source>
        <dbReference type="ARBA" id="ARBA00022597"/>
    </source>
</evidence>